<dbReference type="GO" id="GO:0016403">
    <property type="term" value="F:dimethylargininase activity"/>
    <property type="evidence" value="ECO:0007669"/>
    <property type="project" value="TreeGrafter"/>
</dbReference>
<dbReference type="PANTHER" id="PTHR12737:SF9">
    <property type="entry name" value="DIMETHYLARGININASE"/>
    <property type="match status" value="1"/>
</dbReference>
<protein>
    <submittedName>
        <fullName evidence="4">Arginine deiminase family protein</fullName>
    </submittedName>
</protein>
<dbReference type="AlphaFoldDB" id="A0AAW7ZDW9"/>
<evidence type="ECO:0000256" key="1">
    <source>
        <dbReference type="ARBA" id="ARBA00008532"/>
    </source>
</evidence>
<dbReference type="InterPro" id="IPR033199">
    <property type="entry name" value="DDAH-like"/>
</dbReference>
<dbReference type="SUPFAM" id="SSF55909">
    <property type="entry name" value="Pentein"/>
    <property type="match status" value="1"/>
</dbReference>
<dbReference type="Gene3D" id="3.75.10.10">
    <property type="entry name" value="L-arginine/glycine Amidinotransferase, Chain A"/>
    <property type="match status" value="1"/>
</dbReference>
<proteinExistence type="inferred from homology"/>
<reference evidence="4" key="2">
    <citation type="submission" date="2023-03" db="EMBL/GenBank/DDBJ databases">
        <authorList>
            <person name="Zhang Z."/>
        </authorList>
    </citation>
    <scope>NUCLEOTIDE SEQUENCE</scope>
    <source>
        <strain evidence="4">DSA</strain>
    </source>
</reference>
<reference evidence="4" key="1">
    <citation type="journal article" date="2023" name="J. Hazard. Mater.">
        <title>Anaerobic biodegradation of pyrene and benzo[a]pyrene by a new sulfate-reducing Desulforamulus aquiferis strain DSA.</title>
        <authorList>
            <person name="Zhang Z."/>
            <person name="Sun J."/>
            <person name="Gong X."/>
            <person name="Wang C."/>
            <person name="Wang H."/>
        </authorList>
    </citation>
    <scope>NUCLEOTIDE SEQUENCE</scope>
    <source>
        <strain evidence="4">DSA</strain>
    </source>
</reference>
<dbReference type="GO" id="GO:0045429">
    <property type="term" value="P:positive regulation of nitric oxide biosynthetic process"/>
    <property type="evidence" value="ECO:0007669"/>
    <property type="project" value="TreeGrafter"/>
</dbReference>
<sequence length="253" mass="28007">MFTQAIVRKPSTNFAAGITKAGLGKPDYHQALEQHAQYVAALERCGLKVRVLEADERYPDSTFVEDTAIVTEKCAVITRLGAESRQGEELIIGDTLRNNYSEIEAIVGDGLLDGGDVMRVENHFYIGLSHRTNEEGAKQLINILNKYHYTGSAVSFNNFLHLKTGITYLDQKNFVAAGDLANHPIFKDYNIIQTPTAENYSANCILINDFVLVAKGFPQTLSAIQALGYTTIELDMSEFQKMDGGLTCLSLRF</sequence>
<feature type="active site" description="Proton donor" evidence="3">
    <location>
        <position position="161"/>
    </location>
</feature>
<evidence type="ECO:0000313" key="5">
    <source>
        <dbReference type="Proteomes" id="UP001172911"/>
    </source>
</evidence>
<dbReference type="PANTHER" id="PTHR12737">
    <property type="entry name" value="DIMETHYLARGININE DIMETHYLAMINOHYDROLASE"/>
    <property type="match status" value="1"/>
</dbReference>
<dbReference type="EMBL" id="JARPTC010000012">
    <property type="protein sequence ID" value="MDO7787349.1"/>
    <property type="molecule type" value="Genomic_DNA"/>
</dbReference>
<dbReference type="RefSeq" id="WP_304542493.1">
    <property type="nucleotide sequence ID" value="NZ_JARPTC010000012.1"/>
</dbReference>
<feature type="active site" description="Nucleophile" evidence="3">
    <location>
        <position position="248"/>
    </location>
</feature>
<accession>A0AAW7ZDW9</accession>
<keyword evidence="2" id="KW-0378">Hydrolase</keyword>
<comment type="caution">
    <text evidence="4">The sequence shown here is derived from an EMBL/GenBank/DDBJ whole genome shotgun (WGS) entry which is preliminary data.</text>
</comment>
<evidence type="ECO:0000256" key="3">
    <source>
        <dbReference type="PIRSR" id="PIRSR633199-1"/>
    </source>
</evidence>
<gene>
    <name evidence="4" type="ORF">P6N53_08975</name>
</gene>
<evidence type="ECO:0000256" key="2">
    <source>
        <dbReference type="ARBA" id="ARBA00022801"/>
    </source>
</evidence>
<comment type="similarity">
    <text evidence="1">Belongs to the DDAH family.</text>
</comment>
<name>A0AAW7ZDW9_9FIRM</name>
<organism evidence="4 5">
    <name type="scientific">Desulforamulus aquiferis</name>
    <dbReference type="NCBI Taxonomy" id="1397668"/>
    <lineage>
        <taxon>Bacteria</taxon>
        <taxon>Bacillati</taxon>
        <taxon>Bacillota</taxon>
        <taxon>Clostridia</taxon>
        <taxon>Eubacteriales</taxon>
        <taxon>Peptococcaceae</taxon>
        <taxon>Desulforamulus</taxon>
    </lineage>
</organism>
<dbReference type="Pfam" id="PF02274">
    <property type="entry name" value="ADI"/>
    <property type="match status" value="1"/>
</dbReference>
<evidence type="ECO:0000313" key="4">
    <source>
        <dbReference type="EMBL" id="MDO7787349.1"/>
    </source>
</evidence>
<dbReference type="GO" id="GO:0000052">
    <property type="term" value="P:citrulline metabolic process"/>
    <property type="evidence" value="ECO:0007669"/>
    <property type="project" value="TreeGrafter"/>
</dbReference>
<dbReference type="Proteomes" id="UP001172911">
    <property type="component" value="Unassembled WGS sequence"/>
</dbReference>
<dbReference type="GO" id="GO:0016597">
    <property type="term" value="F:amino acid binding"/>
    <property type="evidence" value="ECO:0007669"/>
    <property type="project" value="TreeGrafter"/>
</dbReference>
<dbReference type="GO" id="GO:0006525">
    <property type="term" value="P:arginine metabolic process"/>
    <property type="evidence" value="ECO:0007669"/>
    <property type="project" value="TreeGrafter"/>
</dbReference>
<keyword evidence="5" id="KW-1185">Reference proteome</keyword>